<evidence type="ECO:0000256" key="1">
    <source>
        <dbReference type="SAM" id="MobiDB-lite"/>
    </source>
</evidence>
<feature type="region of interest" description="Disordered" evidence="1">
    <location>
        <begin position="40"/>
        <end position="67"/>
    </location>
</feature>
<reference evidence="2" key="1">
    <citation type="submission" date="2023-03" db="UniProtKB">
        <authorList>
            <consortium name="EnsemblPlants"/>
        </authorList>
    </citation>
    <scope>IDENTIFICATION</scope>
</reference>
<evidence type="ECO:0000313" key="2">
    <source>
        <dbReference type="EnsemblPlants" id="MELO3C025579.2.1"/>
    </source>
</evidence>
<accession>A0A9I9DZB6</accession>
<protein>
    <submittedName>
        <fullName evidence="2">Uncharacterized protein</fullName>
    </submittedName>
</protein>
<organism evidence="2">
    <name type="scientific">Cucumis melo</name>
    <name type="common">Muskmelon</name>
    <dbReference type="NCBI Taxonomy" id="3656"/>
    <lineage>
        <taxon>Eukaryota</taxon>
        <taxon>Viridiplantae</taxon>
        <taxon>Streptophyta</taxon>
        <taxon>Embryophyta</taxon>
        <taxon>Tracheophyta</taxon>
        <taxon>Spermatophyta</taxon>
        <taxon>Magnoliopsida</taxon>
        <taxon>eudicotyledons</taxon>
        <taxon>Gunneridae</taxon>
        <taxon>Pentapetalae</taxon>
        <taxon>rosids</taxon>
        <taxon>fabids</taxon>
        <taxon>Cucurbitales</taxon>
        <taxon>Cucurbitaceae</taxon>
        <taxon>Benincaseae</taxon>
        <taxon>Cucumis</taxon>
    </lineage>
</organism>
<feature type="compositionally biased region" description="Polar residues" evidence="1">
    <location>
        <begin position="40"/>
        <end position="49"/>
    </location>
</feature>
<proteinExistence type="predicted"/>
<sequence>MMEKSMEGILEFIKSVELKINKKFEELGHKLNEIIEEINSQQRSSSGAQETMLIREQKPSRSSTLIR</sequence>
<dbReference type="AlphaFoldDB" id="A0A9I9DZB6"/>
<name>A0A9I9DZB6_CUCME</name>
<dbReference type="Gramene" id="MELO3C025579.2.1">
    <property type="protein sequence ID" value="MELO3C025579.2.1"/>
    <property type="gene ID" value="MELO3C025579.2"/>
</dbReference>
<dbReference type="EnsemblPlants" id="MELO3C025579.2.1">
    <property type="protein sequence ID" value="MELO3C025579.2.1"/>
    <property type="gene ID" value="MELO3C025579.2"/>
</dbReference>